<dbReference type="FunFam" id="3.30.160.60:FF:000125">
    <property type="entry name" value="Putative zinc finger protein 143"/>
    <property type="match status" value="1"/>
</dbReference>
<dbReference type="SMART" id="SM00355">
    <property type="entry name" value="ZnF_C2H2"/>
    <property type="match status" value="4"/>
</dbReference>
<organism evidence="8 9">
    <name type="scientific">Hymenoscyphus albidus</name>
    <dbReference type="NCBI Taxonomy" id="595503"/>
    <lineage>
        <taxon>Eukaryota</taxon>
        <taxon>Fungi</taxon>
        <taxon>Dikarya</taxon>
        <taxon>Ascomycota</taxon>
        <taxon>Pezizomycotina</taxon>
        <taxon>Leotiomycetes</taxon>
        <taxon>Helotiales</taxon>
        <taxon>Helotiaceae</taxon>
        <taxon>Hymenoscyphus</taxon>
    </lineage>
</organism>
<evidence type="ECO:0000256" key="3">
    <source>
        <dbReference type="ARBA" id="ARBA00022771"/>
    </source>
</evidence>
<evidence type="ECO:0000313" key="9">
    <source>
        <dbReference type="Proteomes" id="UP000701801"/>
    </source>
</evidence>
<dbReference type="OrthoDB" id="3437960at2759"/>
<feature type="compositionally biased region" description="Basic residues" evidence="6">
    <location>
        <begin position="124"/>
        <end position="134"/>
    </location>
</feature>
<dbReference type="Pfam" id="PF00096">
    <property type="entry name" value="zf-C2H2"/>
    <property type="match status" value="3"/>
</dbReference>
<feature type="compositionally biased region" description="Acidic residues" evidence="6">
    <location>
        <begin position="140"/>
        <end position="150"/>
    </location>
</feature>
<proteinExistence type="predicted"/>
<evidence type="ECO:0000259" key="7">
    <source>
        <dbReference type="PROSITE" id="PS50157"/>
    </source>
</evidence>
<dbReference type="PANTHER" id="PTHR23235:SF140">
    <property type="entry name" value="ZINC FINGER PROTEIN 300 ISOFORM X1"/>
    <property type="match status" value="1"/>
</dbReference>
<reference evidence="8" key="1">
    <citation type="submission" date="2021-07" db="EMBL/GenBank/DDBJ databases">
        <authorList>
            <person name="Durling M."/>
        </authorList>
    </citation>
    <scope>NUCLEOTIDE SEQUENCE</scope>
</reference>
<evidence type="ECO:0000256" key="6">
    <source>
        <dbReference type="SAM" id="MobiDB-lite"/>
    </source>
</evidence>
<dbReference type="AlphaFoldDB" id="A0A9N9LVZ0"/>
<feature type="domain" description="C2H2-type" evidence="7">
    <location>
        <begin position="106"/>
        <end position="141"/>
    </location>
</feature>
<feature type="region of interest" description="Disordered" evidence="6">
    <location>
        <begin position="340"/>
        <end position="365"/>
    </location>
</feature>
<keyword evidence="2" id="KW-0677">Repeat</keyword>
<feature type="domain" description="C2H2-type" evidence="7">
    <location>
        <begin position="76"/>
        <end position="105"/>
    </location>
</feature>
<feature type="compositionally biased region" description="Low complexity" evidence="6">
    <location>
        <begin position="286"/>
        <end position="301"/>
    </location>
</feature>
<name>A0A9N9LVZ0_9HELO</name>
<comment type="caution">
    <text evidence="8">The sequence shown here is derived from an EMBL/GenBank/DDBJ whole genome shotgun (WGS) entry which is preliminary data.</text>
</comment>
<feature type="domain" description="C2H2-type" evidence="7">
    <location>
        <begin position="46"/>
        <end position="75"/>
    </location>
</feature>
<dbReference type="GO" id="GO:0000978">
    <property type="term" value="F:RNA polymerase II cis-regulatory region sequence-specific DNA binding"/>
    <property type="evidence" value="ECO:0007669"/>
    <property type="project" value="TreeGrafter"/>
</dbReference>
<feature type="region of interest" description="Disordered" evidence="6">
    <location>
        <begin position="200"/>
        <end position="304"/>
    </location>
</feature>
<feature type="compositionally biased region" description="Polar residues" evidence="6">
    <location>
        <begin position="251"/>
        <end position="262"/>
    </location>
</feature>
<dbReference type="PROSITE" id="PS00028">
    <property type="entry name" value="ZINC_FINGER_C2H2_1"/>
    <property type="match status" value="4"/>
</dbReference>
<gene>
    <name evidence="8" type="ORF">HYALB_00004958</name>
</gene>
<sequence length="429" mass="48268">MDVMELVENEPNARPFQCDWQTCTKSFNRKSDLQRHYRIHTNERPYSCMTPGCGKSFIQRSALTVHIRTHTGEKPHQCQHIGCGKRFSDSSSLARHRRIHTGKRPYKCAHEGCLKSFCRKTTMVKHQRRSHQRGVHSSEMEDGETSDSDSGESPSTPQHPGQVHWPQAVGVSHHSVMPHGAQIHRAHSFADFGHHQINEYPLPPNYGAHRHSLSGGPQYGNGSIPEQHAHPNPMMHRAPSLPAHASYYVPEQNNPGVATLNTNPPPIQTYGIPRQPLEHSHEALQSSPSSYSSASRSSPVSQDPYYTHQSAQAATYALHNSSPIEQQQPIMHYQLPQQSQIGPMPVTAPQSAHSQEHYHPAPSHDGQWYDSVKYENVKYDNVGYQPPVEVISAVQGFPHNTVFQNPWIQKIESFDDPSLQMPSARIENL</sequence>
<evidence type="ECO:0000256" key="4">
    <source>
        <dbReference type="ARBA" id="ARBA00022833"/>
    </source>
</evidence>
<evidence type="ECO:0000313" key="8">
    <source>
        <dbReference type="EMBL" id="CAG8979507.1"/>
    </source>
</evidence>
<evidence type="ECO:0000256" key="1">
    <source>
        <dbReference type="ARBA" id="ARBA00022723"/>
    </source>
</evidence>
<keyword evidence="1" id="KW-0479">Metal-binding</keyword>
<keyword evidence="4" id="KW-0862">Zinc</keyword>
<evidence type="ECO:0000256" key="5">
    <source>
        <dbReference type="PROSITE-ProRule" id="PRU00042"/>
    </source>
</evidence>
<feature type="domain" description="C2H2-type" evidence="7">
    <location>
        <begin position="16"/>
        <end position="45"/>
    </location>
</feature>
<feature type="region of interest" description="Disordered" evidence="6">
    <location>
        <begin position="124"/>
        <end position="165"/>
    </location>
</feature>
<dbReference type="InterPro" id="IPR036236">
    <property type="entry name" value="Znf_C2H2_sf"/>
</dbReference>
<dbReference type="FunFam" id="3.30.160.60:FF:000072">
    <property type="entry name" value="zinc finger protein 143 isoform X1"/>
    <property type="match status" value="1"/>
</dbReference>
<accession>A0A9N9LVZ0</accession>
<keyword evidence="9" id="KW-1185">Reference proteome</keyword>
<dbReference type="GO" id="GO:0008270">
    <property type="term" value="F:zinc ion binding"/>
    <property type="evidence" value="ECO:0007669"/>
    <property type="project" value="UniProtKB-KW"/>
</dbReference>
<dbReference type="Proteomes" id="UP000701801">
    <property type="component" value="Unassembled WGS sequence"/>
</dbReference>
<dbReference type="GO" id="GO:0000981">
    <property type="term" value="F:DNA-binding transcription factor activity, RNA polymerase II-specific"/>
    <property type="evidence" value="ECO:0007669"/>
    <property type="project" value="UniProtKB-ARBA"/>
</dbReference>
<dbReference type="PANTHER" id="PTHR23235">
    <property type="entry name" value="KRUEPPEL-LIKE TRANSCRIPTION FACTOR"/>
    <property type="match status" value="1"/>
</dbReference>
<protein>
    <recommendedName>
        <fullName evidence="7">C2H2-type domain-containing protein</fullName>
    </recommendedName>
</protein>
<dbReference type="SUPFAM" id="SSF57667">
    <property type="entry name" value="beta-beta-alpha zinc fingers"/>
    <property type="match status" value="2"/>
</dbReference>
<evidence type="ECO:0000256" key="2">
    <source>
        <dbReference type="ARBA" id="ARBA00022737"/>
    </source>
</evidence>
<dbReference type="PROSITE" id="PS50157">
    <property type="entry name" value="ZINC_FINGER_C2H2_2"/>
    <property type="match status" value="4"/>
</dbReference>
<dbReference type="FunFam" id="3.30.160.60:FF:000394">
    <property type="entry name" value="Zinc finger protein 836"/>
    <property type="match status" value="1"/>
</dbReference>
<dbReference type="Gene3D" id="3.30.160.60">
    <property type="entry name" value="Classic Zinc Finger"/>
    <property type="match status" value="4"/>
</dbReference>
<keyword evidence="3 5" id="KW-0863">Zinc-finger</keyword>
<dbReference type="InterPro" id="IPR013087">
    <property type="entry name" value="Znf_C2H2_type"/>
</dbReference>
<dbReference type="EMBL" id="CAJVRM010000318">
    <property type="protein sequence ID" value="CAG8979507.1"/>
    <property type="molecule type" value="Genomic_DNA"/>
</dbReference>